<accession>A0A8K0VC49</accession>
<dbReference type="InterPro" id="IPR000847">
    <property type="entry name" value="LysR_HTH_N"/>
</dbReference>
<dbReference type="GO" id="GO:0043565">
    <property type="term" value="F:sequence-specific DNA binding"/>
    <property type="evidence" value="ECO:0007669"/>
    <property type="project" value="TreeGrafter"/>
</dbReference>
<feature type="domain" description="HTH lysR-type" evidence="5">
    <location>
        <begin position="1"/>
        <end position="56"/>
    </location>
</feature>
<keyword evidence="2" id="KW-0805">Transcription regulation</keyword>
<dbReference type="InterPro" id="IPR005119">
    <property type="entry name" value="LysR_subst-bd"/>
</dbReference>
<dbReference type="Gene3D" id="1.10.10.10">
    <property type="entry name" value="Winged helix-like DNA-binding domain superfamily/Winged helix DNA-binding domain"/>
    <property type="match status" value="1"/>
</dbReference>
<dbReference type="FunFam" id="1.10.10.10:FF:000001">
    <property type="entry name" value="LysR family transcriptional regulator"/>
    <property type="match status" value="1"/>
</dbReference>
<dbReference type="PROSITE" id="PS50931">
    <property type="entry name" value="HTH_LYSR"/>
    <property type="match status" value="1"/>
</dbReference>
<keyword evidence="7" id="KW-1185">Reference proteome</keyword>
<dbReference type="Pfam" id="PF03466">
    <property type="entry name" value="LysR_substrate"/>
    <property type="match status" value="1"/>
</dbReference>
<comment type="similarity">
    <text evidence="1">Belongs to the LysR transcriptional regulatory family.</text>
</comment>
<evidence type="ECO:0000256" key="1">
    <source>
        <dbReference type="ARBA" id="ARBA00009437"/>
    </source>
</evidence>
<proteinExistence type="inferred from homology"/>
<gene>
    <name evidence="6" type="ORF">JL811_17315</name>
</gene>
<name>A0A8K0VC49_9RHOB</name>
<dbReference type="Gene3D" id="3.40.190.10">
    <property type="entry name" value="Periplasmic binding protein-like II"/>
    <property type="match status" value="2"/>
</dbReference>
<protein>
    <submittedName>
        <fullName evidence="6">LysR family transcriptional regulator</fullName>
    </submittedName>
</protein>
<comment type="caution">
    <text evidence="6">The sequence shown here is derived from an EMBL/GenBank/DDBJ whole genome shotgun (WGS) entry which is preliminary data.</text>
</comment>
<dbReference type="PRINTS" id="PR00039">
    <property type="entry name" value="HTHLYSR"/>
</dbReference>
<dbReference type="PANTHER" id="PTHR30537">
    <property type="entry name" value="HTH-TYPE TRANSCRIPTIONAL REGULATOR"/>
    <property type="match status" value="1"/>
</dbReference>
<dbReference type="InterPro" id="IPR036390">
    <property type="entry name" value="WH_DNA-bd_sf"/>
</dbReference>
<dbReference type="SUPFAM" id="SSF53850">
    <property type="entry name" value="Periplasmic binding protein-like II"/>
    <property type="match status" value="1"/>
</dbReference>
<evidence type="ECO:0000256" key="3">
    <source>
        <dbReference type="ARBA" id="ARBA00023125"/>
    </source>
</evidence>
<keyword evidence="3" id="KW-0238">DNA-binding</keyword>
<dbReference type="Pfam" id="PF00126">
    <property type="entry name" value="HTH_1"/>
    <property type="match status" value="1"/>
</dbReference>
<dbReference type="GO" id="GO:0006351">
    <property type="term" value="P:DNA-templated transcription"/>
    <property type="evidence" value="ECO:0007669"/>
    <property type="project" value="TreeGrafter"/>
</dbReference>
<sequence length="293" mass="31965">MNFIRSFESAARHLSFTRAAQELGYTQAAISTHIRGLEKYLGRDLFVRGTRSIALTEIGEAFLPTLRQALHQIDSATEGIATTSRDRSVIVACPLSLAENWLPGCLARFRAASPGIEVVVNATIWDNPDDEIADISISVNRNDEVPMGATPLWGETLSFVCSPALARDLDEGKGLSSRTRILIAGRQEYWKIFQDAPGLAVTDAGAALKTNSTNVALEMAVHGMGVTIALTSLCDRFIDRGLLVEPFAIRPPSPWAYYGQEPPARRSTGAHLLWKHILAEVDEVAQRRNGPSV</sequence>
<dbReference type="AlphaFoldDB" id="A0A8K0VC49"/>
<dbReference type="Proteomes" id="UP000648908">
    <property type="component" value="Unassembled WGS sequence"/>
</dbReference>
<organism evidence="6 7">
    <name type="scientific">Szabonella alba</name>
    <dbReference type="NCBI Taxonomy" id="2804194"/>
    <lineage>
        <taxon>Bacteria</taxon>
        <taxon>Pseudomonadati</taxon>
        <taxon>Pseudomonadota</taxon>
        <taxon>Alphaproteobacteria</taxon>
        <taxon>Rhodobacterales</taxon>
        <taxon>Paracoccaceae</taxon>
        <taxon>Szabonella</taxon>
    </lineage>
</organism>
<dbReference type="PANTHER" id="PTHR30537:SF26">
    <property type="entry name" value="GLYCINE CLEAVAGE SYSTEM TRANSCRIPTIONAL ACTIVATOR"/>
    <property type="match status" value="1"/>
</dbReference>
<reference evidence="6" key="1">
    <citation type="submission" date="2021-01" db="EMBL/GenBank/DDBJ databases">
        <title>Tabrizicola alba sp. nov. a motile alkaliphilic bacterium isolated from a soda lake.</title>
        <authorList>
            <person name="Szuroczki S."/>
            <person name="Abbaszade G."/>
            <person name="Schumann P."/>
            <person name="Toth E."/>
        </authorList>
    </citation>
    <scope>NUCLEOTIDE SEQUENCE</scope>
    <source>
        <strain evidence="6">DMG-N-6</strain>
    </source>
</reference>
<dbReference type="InterPro" id="IPR036388">
    <property type="entry name" value="WH-like_DNA-bd_sf"/>
</dbReference>
<dbReference type="GO" id="GO:0003700">
    <property type="term" value="F:DNA-binding transcription factor activity"/>
    <property type="evidence" value="ECO:0007669"/>
    <property type="project" value="InterPro"/>
</dbReference>
<keyword evidence="4" id="KW-0804">Transcription</keyword>
<evidence type="ECO:0000259" key="5">
    <source>
        <dbReference type="PROSITE" id="PS50931"/>
    </source>
</evidence>
<evidence type="ECO:0000256" key="4">
    <source>
        <dbReference type="ARBA" id="ARBA00023163"/>
    </source>
</evidence>
<evidence type="ECO:0000313" key="6">
    <source>
        <dbReference type="EMBL" id="MBL4918986.1"/>
    </source>
</evidence>
<dbReference type="InterPro" id="IPR058163">
    <property type="entry name" value="LysR-type_TF_proteobact-type"/>
</dbReference>
<dbReference type="RefSeq" id="WP_202689965.1">
    <property type="nucleotide sequence ID" value="NZ_JAESVN010000011.1"/>
</dbReference>
<dbReference type="EMBL" id="JAESVN010000011">
    <property type="protein sequence ID" value="MBL4918986.1"/>
    <property type="molecule type" value="Genomic_DNA"/>
</dbReference>
<dbReference type="SUPFAM" id="SSF46785">
    <property type="entry name" value="Winged helix' DNA-binding domain"/>
    <property type="match status" value="1"/>
</dbReference>
<evidence type="ECO:0000313" key="7">
    <source>
        <dbReference type="Proteomes" id="UP000648908"/>
    </source>
</evidence>
<evidence type="ECO:0000256" key="2">
    <source>
        <dbReference type="ARBA" id="ARBA00023015"/>
    </source>
</evidence>